<evidence type="ECO:0000313" key="2">
    <source>
        <dbReference type="Proteomes" id="UP000217790"/>
    </source>
</evidence>
<dbReference type="InParanoid" id="A0A2H3D0D3"/>
<name>A0A2H3D0D3_ARMGA</name>
<evidence type="ECO:0000313" key="1">
    <source>
        <dbReference type="EMBL" id="PBK81813.1"/>
    </source>
</evidence>
<accession>A0A2H3D0D3</accession>
<dbReference type="OrthoDB" id="10414758at2759"/>
<organism evidence="1 2">
    <name type="scientific">Armillaria gallica</name>
    <name type="common">Bulbous honey fungus</name>
    <name type="synonym">Armillaria bulbosa</name>
    <dbReference type="NCBI Taxonomy" id="47427"/>
    <lineage>
        <taxon>Eukaryota</taxon>
        <taxon>Fungi</taxon>
        <taxon>Dikarya</taxon>
        <taxon>Basidiomycota</taxon>
        <taxon>Agaricomycotina</taxon>
        <taxon>Agaricomycetes</taxon>
        <taxon>Agaricomycetidae</taxon>
        <taxon>Agaricales</taxon>
        <taxon>Marasmiineae</taxon>
        <taxon>Physalacriaceae</taxon>
        <taxon>Armillaria</taxon>
    </lineage>
</organism>
<proteinExistence type="predicted"/>
<dbReference type="EMBL" id="KZ293724">
    <property type="protein sequence ID" value="PBK81813.1"/>
    <property type="molecule type" value="Genomic_DNA"/>
</dbReference>
<dbReference type="Proteomes" id="UP000217790">
    <property type="component" value="Unassembled WGS sequence"/>
</dbReference>
<dbReference type="AlphaFoldDB" id="A0A2H3D0D3"/>
<reference evidence="2" key="1">
    <citation type="journal article" date="2017" name="Nat. Ecol. Evol.">
        <title>Genome expansion and lineage-specific genetic innovations in the forest pathogenic fungi Armillaria.</title>
        <authorList>
            <person name="Sipos G."/>
            <person name="Prasanna A.N."/>
            <person name="Walter M.C."/>
            <person name="O'Connor E."/>
            <person name="Balint B."/>
            <person name="Krizsan K."/>
            <person name="Kiss B."/>
            <person name="Hess J."/>
            <person name="Varga T."/>
            <person name="Slot J."/>
            <person name="Riley R."/>
            <person name="Boka B."/>
            <person name="Rigling D."/>
            <person name="Barry K."/>
            <person name="Lee J."/>
            <person name="Mihaltcheva S."/>
            <person name="LaButti K."/>
            <person name="Lipzen A."/>
            <person name="Waldron R."/>
            <person name="Moloney N.M."/>
            <person name="Sperisen C."/>
            <person name="Kredics L."/>
            <person name="Vagvoelgyi C."/>
            <person name="Patrignani A."/>
            <person name="Fitzpatrick D."/>
            <person name="Nagy I."/>
            <person name="Doyle S."/>
            <person name="Anderson J.B."/>
            <person name="Grigoriev I.V."/>
            <person name="Gueldener U."/>
            <person name="Muensterkoetter M."/>
            <person name="Nagy L.G."/>
        </authorList>
    </citation>
    <scope>NUCLEOTIDE SEQUENCE [LARGE SCALE GENOMIC DNA]</scope>
    <source>
        <strain evidence="2">Ar21-2</strain>
    </source>
</reference>
<keyword evidence="2" id="KW-1185">Reference proteome</keyword>
<gene>
    <name evidence="1" type="ORF">ARMGADRAFT_770645</name>
</gene>
<protein>
    <submittedName>
        <fullName evidence="1">Uncharacterized protein</fullName>
    </submittedName>
</protein>
<sequence length="195" mass="22264">MLSQGIHSTAIDSTPYASNITQDRYTSSEDEGLSCQHVRKWNTFYYPSTGPKTPSPLPIPDGYRVIARSSKLSGDWSRQLTLDGSYNFYYERKPTRDFRLKCPLPCCAKVIQGCEIRKHLKDDHPGFSQDGRYRKVACIECDTMEMEVRCYANHVLETHCDVSARCAYCGNQLTRGESVTHHHIVICEALIPYRC</sequence>